<keyword evidence="2" id="KW-0547">Nucleotide-binding</keyword>
<gene>
    <name evidence="5" type="ORF">M6B22_21290</name>
</gene>
<evidence type="ECO:0000256" key="1">
    <source>
        <dbReference type="ARBA" id="ARBA00022448"/>
    </source>
</evidence>
<dbReference type="Pfam" id="PF12399">
    <property type="entry name" value="BCA_ABC_TP_C"/>
    <property type="match status" value="1"/>
</dbReference>
<dbReference type="SMART" id="SM00382">
    <property type="entry name" value="AAA"/>
    <property type="match status" value="1"/>
</dbReference>
<organism evidence="5 6">
    <name type="scientific">Jatrophihabitans cynanchi</name>
    <dbReference type="NCBI Taxonomy" id="2944128"/>
    <lineage>
        <taxon>Bacteria</taxon>
        <taxon>Bacillati</taxon>
        <taxon>Actinomycetota</taxon>
        <taxon>Actinomycetes</taxon>
        <taxon>Jatrophihabitantales</taxon>
        <taxon>Jatrophihabitantaceae</taxon>
        <taxon>Jatrophihabitans</taxon>
    </lineage>
</organism>
<evidence type="ECO:0000256" key="2">
    <source>
        <dbReference type="ARBA" id="ARBA00022741"/>
    </source>
</evidence>
<proteinExistence type="predicted"/>
<dbReference type="InterPro" id="IPR027417">
    <property type="entry name" value="P-loop_NTPase"/>
</dbReference>
<dbReference type="CDD" id="cd03219">
    <property type="entry name" value="ABC_Mj1267_LivG_branched"/>
    <property type="match status" value="1"/>
</dbReference>
<accession>A0ABY7JZF5</accession>
<keyword evidence="1" id="KW-0813">Transport</keyword>
<dbReference type="Gene3D" id="3.40.50.300">
    <property type="entry name" value="P-loop containing nucleotide triphosphate hydrolases"/>
    <property type="match status" value="1"/>
</dbReference>
<dbReference type="InterPro" id="IPR003593">
    <property type="entry name" value="AAA+_ATPase"/>
</dbReference>
<reference evidence="5" key="1">
    <citation type="submission" date="2022-05" db="EMBL/GenBank/DDBJ databases">
        <title>Jatrophihabitans sp. SB3-54 whole genome sequence.</title>
        <authorList>
            <person name="Suh M.K."/>
            <person name="Eom M.K."/>
            <person name="Kim J.S."/>
            <person name="Kim H.S."/>
            <person name="Do H.E."/>
            <person name="Shin Y.K."/>
            <person name="Lee J.-S."/>
        </authorList>
    </citation>
    <scope>NUCLEOTIDE SEQUENCE</scope>
    <source>
        <strain evidence="5">SB3-54</strain>
    </source>
</reference>
<dbReference type="PROSITE" id="PS50893">
    <property type="entry name" value="ABC_TRANSPORTER_2"/>
    <property type="match status" value="1"/>
</dbReference>
<dbReference type="GO" id="GO:0005524">
    <property type="term" value="F:ATP binding"/>
    <property type="evidence" value="ECO:0007669"/>
    <property type="project" value="UniProtKB-KW"/>
</dbReference>
<dbReference type="Pfam" id="PF00005">
    <property type="entry name" value="ABC_tran"/>
    <property type="match status" value="1"/>
</dbReference>
<dbReference type="Proteomes" id="UP001164693">
    <property type="component" value="Chromosome"/>
</dbReference>
<evidence type="ECO:0000313" key="6">
    <source>
        <dbReference type="Proteomes" id="UP001164693"/>
    </source>
</evidence>
<name>A0ABY7JZF5_9ACTN</name>
<evidence type="ECO:0000256" key="3">
    <source>
        <dbReference type="ARBA" id="ARBA00022840"/>
    </source>
</evidence>
<dbReference type="EMBL" id="CP097463">
    <property type="protein sequence ID" value="WAX57028.1"/>
    <property type="molecule type" value="Genomic_DNA"/>
</dbReference>
<dbReference type="RefSeq" id="WP_269443563.1">
    <property type="nucleotide sequence ID" value="NZ_CP097463.1"/>
</dbReference>
<dbReference type="PANTHER" id="PTHR45772:SF7">
    <property type="entry name" value="AMINO ACID ABC TRANSPORTER ATP-BINDING PROTEIN"/>
    <property type="match status" value="1"/>
</dbReference>
<dbReference type="SUPFAM" id="SSF52540">
    <property type="entry name" value="P-loop containing nucleoside triphosphate hydrolases"/>
    <property type="match status" value="1"/>
</dbReference>
<dbReference type="PANTHER" id="PTHR45772">
    <property type="entry name" value="CONSERVED COMPONENT OF ABC TRANSPORTER FOR NATURAL AMINO ACIDS-RELATED"/>
    <property type="match status" value="1"/>
</dbReference>
<dbReference type="InterPro" id="IPR051120">
    <property type="entry name" value="ABC_AA/LPS_Transport"/>
</dbReference>
<evidence type="ECO:0000259" key="4">
    <source>
        <dbReference type="PROSITE" id="PS50893"/>
    </source>
</evidence>
<sequence length="256" mass="27440">MALLDVERVSMRFGGIVAVNEASLSVESGSITGLIGPNGAGKTTLFNVVTGLQPVASGRIRFRGRDVTHASPNSRAKAGMARTFQRLEAFGSLTVRENVLVASEIHAGVPSWFRRRSNGVDELLERVGLTRYAGQRADSVPTGVARLLELARALAIQPRLLLLDEPSSGLDETETGHFGALLREVAADGCAVLMVEHDMQLVMGVCEYIHVLEFGKVIARGDPAQIRSDRTVQVAYLGFGDTPDEHTLQLPPVGAT</sequence>
<dbReference type="InterPro" id="IPR003439">
    <property type="entry name" value="ABC_transporter-like_ATP-bd"/>
</dbReference>
<keyword evidence="3 5" id="KW-0067">ATP-binding</keyword>
<feature type="domain" description="ABC transporter" evidence="4">
    <location>
        <begin position="4"/>
        <end position="239"/>
    </location>
</feature>
<dbReference type="InterPro" id="IPR032823">
    <property type="entry name" value="BCA_ABC_TP_C"/>
</dbReference>
<evidence type="ECO:0000313" key="5">
    <source>
        <dbReference type="EMBL" id="WAX57028.1"/>
    </source>
</evidence>
<protein>
    <submittedName>
        <fullName evidence="5">ABC transporter ATP-binding protein</fullName>
    </submittedName>
</protein>
<keyword evidence="6" id="KW-1185">Reference proteome</keyword>